<feature type="coiled-coil region" evidence="1">
    <location>
        <begin position="293"/>
        <end position="320"/>
    </location>
</feature>
<dbReference type="InterPro" id="IPR040300">
    <property type="entry name" value="At3g49055-like"/>
</dbReference>
<reference evidence="3 4" key="1">
    <citation type="journal article" date="2020" name="IScience">
        <title>Genome Sequencing of the Endangered Kingdonia uniflora (Circaeasteraceae, Ranunculales) Reveals Potential Mechanisms of Evolutionary Specialization.</title>
        <authorList>
            <person name="Sun Y."/>
            <person name="Deng T."/>
            <person name="Zhang A."/>
            <person name="Moore M.J."/>
            <person name="Landis J.B."/>
            <person name="Lin N."/>
            <person name="Zhang H."/>
            <person name="Zhang X."/>
            <person name="Huang J."/>
            <person name="Zhang X."/>
            <person name="Sun H."/>
            <person name="Wang H."/>
        </authorList>
    </citation>
    <scope>NUCLEOTIDE SEQUENCE [LARGE SCALE GENOMIC DNA]</scope>
    <source>
        <strain evidence="3">TB1705</strain>
        <tissue evidence="3">Leaf</tissue>
    </source>
</reference>
<keyword evidence="4" id="KW-1185">Reference proteome</keyword>
<name>A0A7J7P6Y2_9MAGN</name>
<evidence type="ECO:0000313" key="4">
    <source>
        <dbReference type="Proteomes" id="UP000541444"/>
    </source>
</evidence>
<keyword evidence="1" id="KW-0175">Coiled coil</keyword>
<evidence type="ECO:0000313" key="3">
    <source>
        <dbReference type="EMBL" id="KAF6175100.1"/>
    </source>
</evidence>
<proteinExistence type="predicted"/>
<dbReference type="AlphaFoldDB" id="A0A7J7P6Y2"/>
<evidence type="ECO:0000256" key="1">
    <source>
        <dbReference type="SAM" id="Coils"/>
    </source>
</evidence>
<evidence type="ECO:0000256" key="2">
    <source>
        <dbReference type="SAM" id="MobiDB-lite"/>
    </source>
</evidence>
<dbReference type="Proteomes" id="UP000541444">
    <property type="component" value="Unassembled WGS sequence"/>
</dbReference>
<gene>
    <name evidence="3" type="ORF">GIB67_022781</name>
</gene>
<comment type="caution">
    <text evidence="3">The sequence shown here is derived from an EMBL/GenBank/DDBJ whole genome shotgun (WGS) entry which is preliminary data.</text>
</comment>
<protein>
    <submittedName>
        <fullName evidence="3">Uncharacterized protein</fullName>
    </submittedName>
</protein>
<feature type="compositionally biased region" description="Polar residues" evidence="2">
    <location>
        <begin position="1"/>
        <end position="18"/>
    </location>
</feature>
<organism evidence="3 4">
    <name type="scientific">Kingdonia uniflora</name>
    <dbReference type="NCBI Taxonomy" id="39325"/>
    <lineage>
        <taxon>Eukaryota</taxon>
        <taxon>Viridiplantae</taxon>
        <taxon>Streptophyta</taxon>
        <taxon>Embryophyta</taxon>
        <taxon>Tracheophyta</taxon>
        <taxon>Spermatophyta</taxon>
        <taxon>Magnoliopsida</taxon>
        <taxon>Ranunculales</taxon>
        <taxon>Circaeasteraceae</taxon>
        <taxon>Kingdonia</taxon>
    </lineage>
</organism>
<sequence>METSLPYQIDENSSTDSPNLPHDFTESPRQDDALLTTTKELRSILAATEEHLVELQQQKDELAKQNLDLVNVIVEIKAERDAIQREIEEVGESQDELVKKSDDESRERFEIQNKLDVSQERIEGFLRSLDLVGSVKECLIRVLKKMGKENSENVSEEGFVLDEKDELKKFLSQMMFVYKLASKTEEGFVKCEEMRRKEKRELENSVVSLTEENRDINSLLRIALVEKEAGEKAISRLKGNGEQKRVALLQIAERGLQKVGFGFMRSAPTGDSLDNLGSKSDSSECDEEVVSLASMVEKMMKNLRIEITQLRRSLEESRYLFAF</sequence>
<feature type="region of interest" description="Disordered" evidence="2">
    <location>
        <begin position="1"/>
        <end position="33"/>
    </location>
</feature>
<dbReference type="PANTHER" id="PTHR34937:SF2">
    <property type="entry name" value="OS08G0559800 PROTEIN"/>
    <property type="match status" value="1"/>
</dbReference>
<feature type="compositionally biased region" description="Basic and acidic residues" evidence="2">
    <location>
        <begin position="23"/>
        <end position="32"/>
    </location>
</feature>
<dbReference type="OrthoDB" id="1925974at2759"/>
<dbReference type="EMBL" id="JACGCM010000215">
    <property type="protein sequence ID" value="KAF6175100.1"/>
    <property type="molecule type" value="Genomic_DNA"/>
</dbReference>
<dbReference type="PANTHER" id="PTHR34937">
    <property type="entry name" value="OS08G0559800 PROTEIN"/>
    <property type="match status" value="1"/>
</dbReference>
<accession>A0A7J7P6Y2</accession>
<feature type="coiled-coil region" evidence="1">
    <location>
        <begin position="38"/>
        <end position="93"/>
    </location>
</feature>